<dbReference type="AlphaFoldDB" id="A0A4Q9I1I8"/>
<dbReference type="Proteomes" id="UP000292452">
    <property type="component" value="Unassembled WGS sequence"/>
</dbReference>
<organism evidence="1 2">
    <name type="scientific">Streptomyces kasugaensis</name>
    <dbReference type="NCBI Taxonomy" id="1946"/>
    <lineage>
        <taxon>Bacteria</taxon>
        <taxon>Bacillati</taxon>
        <taxon>Actinomycetota</taxon>
        <taxon>Actinomycetes</taxon>
        <taxon>Kitasatosporales</taxon>
        <taxon>Streptomycetaceae</taxon>
        <taxon>Streptomyces</taxon>
    </lineage>
</organism>
<name>A0A4Q9I1I8_STRKA</name>
<accession>A0A4Q9I1I8</accession>
<comment type="caution">
    <text evidence="1">The sequence shown here is derived from an EMBL/GenBank/DDBJ whole genome shotgun (WGS) entry which is preliminary data.</text>
</comment>
<dbReference type="GO" id="GO:0016491">
    <property type="term" value="F:oxidoreductase activity"/>
    <property type="evidence" value="ECO:0007669"/>
    <property type="project" value="InterPro"/>
</dbReference>
<dbReference type="Gene3D" id="1.10.620.20">
    <property type="entry name" value="Ribonucleotide Reductase, subunit A"/>
    <property type="match status" value="1"/>
</dbReference>
<protein>
    <submittedName>
        <fullName evidence="1">Diiron oxygenase</fullName>
    </submittedName>
</protein>
<reference evidence="1 2" key="1">
    <citation type="submission" date="2019-02" db="EMBL/GenBank/DDBJ databases">
        <title>Draft Genome Sequence of Streptomyces sp. AM-2504, identified by 16S rRNA comparative analysis as a Streptomyces Kasugaensis strain.</title>
        <authorList>
            <person name="Napolioni V."/>
            <person name="Giuliodori A.M."/>
            <person name="Spurio R."/>
            <person name="Fabbretti A."/>
        </authorList>
    </citation>
    <scope>NUCLEOTIDE SEQUENCE [LARGE SCALE GENOMIC DNA]</scope>
    <source>
        <strain evidence="1 2">AM-2504</strain>
    </source>
</reference>
<dbReference type="EMBL" id="SIXH01000002">
    <property type="protein sequence ID" value="TBO61574.1"/>
    <property type="molecule type" value="Genomic_DNA"/>
</dbReference>
<dbReference type="InterPro" id="IPR025859">
    <property type="entry name" value="AurF/CmlI"/>
</dbReference>
<dbReference type="Pfam" id="PF11583">
    <property type="entry name" value="AurF"/>
    <property type="match status" value="1"/>
</dbReference>
<dbReference type="InterPro" id="IPR012348">
    <property type="entry name" value="RNR-like"/>
</dbReference>
<dbReference type="RefSeq" id="WP_131121786.1">
    <property type="nucleotide sequence ID" value="NZ_SIXH01000002.1"/>
</dbReference>
<gene>
    <name evidence="1" type="ORF">EYS09_00350</name>
</gene>
<sequence length="340" mass="38012">MNDIPNEADPGAFTVARRLRSSPEHDPHDAVENAVLSRLAGNWHRRATVKQEEPNLDDLFELDRPDFPESLLPFREHPTYLALDDAMKARVLAWGWISFNKNIMDIEQYVVNPGFALVTQDVFDTGIDSEAMTIAVTQAMVDEQYHTLMHLNASAVTRRKRGWRMPESALPLAYKARRQAHRIATAGTDEERALVSLAFTTVAEISVNAHLDLVAENHGIQPVNRMTAVLHQRDEYCHASIADTLAQEAWGHFSAGQRDYFLAALADGMEAFATHDFTTWARILDLLGVEGGEEMLRDIGGASGGKRLLQDFSGLRQLCQELDVLDTLPFDWSTVSSRTS</sequence>
<evidence type="ECO:0000313" key="2">
    <source>
        <dbReference type="Proteomes" id="UP000292452"/>
    </source>
</evidence>
<proteinExistence type="predicted"/>
<keyword evidence="2" id="KW-1185">Reference proteome</keyword>
<evidence type="ECO:0000313" key="1">
    <source>
        <dbReference type="EMBL" id="TBO61574.1"/>
    </source>
</evidence>